<dbReference type="InterPro" id="IPR039426">
    <property type="entry name" value="TonB-dep_rcpt-like"/>
</dbReference>
<evidence type="ECO:0000256" key="2">
    <source>
        <dbReference type="SAM" id="SignalP"/>
    </source>
</evidence>
<dbReference type="PANTHER" id="PTHR47234:SF2">
    <property type="entry name" value="TONB-DEPENDENT RECEPTOR"/>
    <property type="match status" value="1"/>
</dbReference>
<feature type="signal peptide" evidence="2">
    <location>
        <begin position="1"/>
        <end position="37"/>
    </location>
</feature>
<dbReference type="SUPFAM" id="SSF56935">
    <property type="entry name" value="Porins"/>
    <property type="match status" value="1"/>
</dbReference>
<keyword evidence="2" id="KW-0732">Signal</keyword>
<comment type="caution">
    <text evidence="4">The sequence shown here is derived from an EMBL/GenBank/DDBJ whole genome shotgun (WGS) entry which is preliminary data.</text>
</comment>
<gene>
    <name evidence="4" type="ORF">XPR_0335</name>
</gene>
<dbReference type="PANTHER" id="PTHR47234">
    <property type="match status" value="1"/>
</dbReference>
<protein>
    <recommendedName>
        <fullName evidence="3">TonB-dependent receptor plug domain-containing protein</fullName>
    </recommendedName>
</protein>
<evidence type="ECO:0000256" key="1">
    <source>
        <dbReference type="PROSITE-ProRule" id="PRU01360"/>
    </source>
</evidence>
<accession>W4SAT8</accession>
<dbReference type="Gene3D" id="2.170.130.10">
    <property type="entry name" value="TonB-dependent receptor, plug domain"/>
    <property type="match status" value="1"/>
</dbReference>
<evidence type="ECO:0000259" key="3">
    <source>
        <dbReference type="Pfam" id="PF07715"/>
    </source>
</evidence>
<dbReference type="Pfam" id="PF07715">
    <property type="entry name" value="Plug"/>
    <property type="match status" value="1"/>
</dbReference>
<dbReference type="EMBL" id="BAVC01000021">
    <property type="protein sequence ID" value="GAE53700.1"/>
    <property type="molecule type" value="Genomic_DNA"/>
</dbReference>
<dbReference type="AlphaFoldDB" id="W4SAT8"/>
<keyword evidence="1" id="KW-0813">Transport</keyword>
<evidence type="ECO:0000313" key="4">
    <source>
        <dbReference type="EMBL" id="GAE53700.1"/>
    </source>
</evidence>
<feature type="domain" description="TonB-dependent receptor plug" evidence="3">
    <location>
        <begin position="66"/>
        <end position="182"/>
    </location>
</feature>
<reference evidence="4 5" key="1">
    <citation type="submission" date="2014-01" db="EMBL/GenBank/DDBJ databases">
        <title>Genome sequence and analysis of Xanthomonas arboricola pv. pruni.</title>
        <authorList>
            <person name="Fujikawa T."/>
            <person name="Nakazono-Nagaoka E."/>
        </authorList>
    </citation>
    <scope>NUCLEOTIDE SEQUENCE [LARGE SCALE GENOMIC DNA]</scope>
    <source>
        <strain evidence="5">MAFF 301420</strain>
    </source>
</reference>
<comment type="similarity">
    <text evidence="1">Belongs to the TonB-dependent receptor family.</text>
</comment>
<evidence type="ECO:0000313" key="5">
    <source>
        <dbReference type="Proteomes" id="UP000019084"/>
    </source>
</evidence>
<dbReference type="Proteomes" id="UP000019084">
    <property type="component" value="Unassembled WGS sequence"/>
</dbReference>
<keyword evidence="1" id="KW-0472">Membrane</keyword>
<name>W4SAT8_9XANT</name>
<comment type="subcellular location">
    <subcellularLocation>
        <location evidence="1">Cell outer membrane</location>
        <topology evidence="1">Multi-pass membrane protein</topology>
    </subcellularLocation>
</comment>
<sequence length="225" mass="23657">MSPSRSTVAPQYRLFRTTTLVKAIVFGLSITALPVSAQQRADKADDATQTLDQINVTGTHLRRVDAETASPVIVVDRQRIEDSGKSTLGQLLQQFPAMAGFMPGPALNSGFSHGRALVSLRNLGPERTLVLVNGHRMAGPASSVASAPGVDVNAIPASMVERVEVLTDGASSVYGSDAIGGVVNVILKDRYDASPRRSTTHRARMAMPIAARSGWNGARPGSVAG</sequence>
<dbReference type="InterPro" id="IPR037066">
    <property type="entry name" value="Plug_dom_sf"/>
</dbReference>
<keyword evidence="1" id="KW-1134">Transmembrane beta strand</keyword>
<dbReference type="GO" id="GO:0009279">
    <property type="term" value="C:cell outer membrane"/>
    <property type="evidence" value="ECO:0007669"/>
    <property type="project" value="UniProtKB-SubCell"/>
</dbReference>
<keyword evidence="1" id="KW-0998">Cell outer membrane</keyword>
<dbReference type="PROSITE" id="PS52016">
    <property type="entry name" value="TONB_DEPENDENT_REC_3"/>
    <property type="match status" value="1"/>
</dbReference>
<proteinExistence type="inferred from homology"/>
<organism evidence="4 5">
    <name type="scientific">Xanthomonas arboricola pv. pruni MAFF 301420</name>
    <dbReference type="NCBI Taxonomy" id="1418095"/>
    <lineage>
        <taxon>Bacteria</taxon>
        <taxon>Pseudomonadati</taxon>
        <taxon>Pseudomonadota</taxon>
        <taxon>Gammaproteobacteria</taxon>
        <taxon>Lysobacterales</taxon>
        <taxon>Lysobacteraceae</taxon>
        <taxon>Xanthomonas</taxon>
    </lineage>
</organism>
<keyword evidence="1" id="KW-0812">Transmembrane</keyword>
<dbReference type="InterPro" id="IPR012910">
    <property type="entry name" value="Plug_dom"/>
</dbReference>
<feature type="chain" id="PRO_5004849919" description="TonB-dependent receptor plug domain-containing protein" evidence="2">
    <location>
        <begin position="38"/>
        <end position="225"/>
    </location>
</feature>